<comment type="caution">
    <text evidence="2">The sequence shown here is derived from an EMBL/GenBank/DDBJ whole genome shotgun (WGS) entry which is preliminary data.</text>
</comment>
<keyword evidence="1" id="KW-1133">Transmembrane helix</keyword>
<sequence length="180" mass="19302">MKERNVFYHHGFTLIELIVTITIMSMIGILIAQVFFTTSRTNTKTELVKEAKQNGEYALGFIERMIRNSRYVTSACAGSADTSITITNPDAGSTTFLCVQDGSLFRIASQSASGIEYLTSRSVTLGGADCASSSLVITCTPSGGKPAFIGVAFSLSQIGTPVDQFQKASASFQTDITLRN</sequence>
<dbReference type="NCBIfam" id="TIGR02532">
    <property type="entry name" value="IV_pilin_GFxxxE"/>
    <property type="match status" value="1"/>
</dbReference>
<keyword evidence="1" id="KW-0812">Transmembrane</keyword>
<dbReference type="AlphaFoldDB" id="A0A1F6B1D6"/>
<dbReference type="PROSITE" id="PS00409">
    <property type="entry name" value="PROKAR_NTER_METHYL"/>
    <property type="match status" value="1"/>
</dbReference>
<evidence type="ECO:0000313" key="3">
    <source>
        <dbReference type="Proteomes" id="UP000176409"/>
    </source>
</evidence>
<accession>A0A1F6B1D6</accession>
<dbReference type="EMBL" id="MFJZ01000006">
    <property type="protein sequence ID" value="OGG30728.1"/>
    <property type="molecule type" value="Genomic_DNA"/>
</dbReference>
<organism evidence="2 3">
    <name type="scientific">Candidatus Gottesmanbacteria bacterium RIFCSPLOWO2_01_FULL_49_10</name>
    <dbReference type="NCBI Taxonomy" id="1798396"/>
    <lineage>
        <taxon>Bacteria</taxon>
        <taxon>Candidatus Gottesmaniibacteriota</taxon>
    </lineage>
</organism>
<dbReference type="STRING" id="1798396.A2973_03075"/>
<feature type="transmembrane region" description="Helical" evidence="1">
    <location>
        <begin position="12"/>
        <end position="36"/>
    </location>
</feature>
<proteinExistence type="predicted"/>
<protein>
    <recommendedName>
        <fullName evidence="4">Prepilin-type N-terminal cleavage/methylation domain-containing protein</fullName>
    </recommendedName>
</protein>
<reference evidence="2 3" key="1">
    <citation type="journal article" date="2016" name="Nat. Commun.">
        <title>Thousands of microbial genomes shed light on interconnected biogeochemical processes in an aquifer system.</title>
        <authorList>
            <person name="Anantharaman K."/>
            <person name="Brown C.T."/>
            <person name="Hug L.A."/>
            <person name="Sharon I."/>
            <person name="Castelle C.J."/>
            <person name="Probst A.J."/>
            <person name="Thomas B.C."/>
            <person name="Singh A."/>
            <person name="Wilkins M.J."/>
            <person name="Karaoz U."/>
            <person name="Brodie E.L."/>
            <person name="Williams K.H."/>
            <person name="Hubbard S.S."/>
            <person name="Banfield J.F."/>
        </authorList>
    </citation>
    <scope>NUCLEOTIDE SEQUENCE [LARGE SCALE GENOMIC DNA]</scope>
</reference>
<dbReference type="SUPFAM" id="SSF54523">
    <property type="entry name" value="Pili subunits"/>
    <property type="match status" value="1"/>
</dbReference>
<gene>
    <name evidence="2" type="ORF">A2973_03075</name>
</gene>
<dbReference type="Gene3D" id="3.30.700.10">
    <property type="entry name" value="Glycoprotein, Type 4 Pilin"/>
    <property type="match status" value="1"/>
</dbReference>
<name>A0A1F6B1D6_9BACT</name>
<evidence type="ECO:0000256" key="1">
    <source>
        <dbReference type="SAM" id="Phobius"/>
    </source>
</evidence>
<dbReference type="Pfam" id="PF07963">
    <property type="entry name" value="N_methyl"/>
    <property type="match status" value="1"/>
</dbReference>
<keyword evidence="1" id="KW-0472">Membrane</keyword>
<dbReference type="InterPro" id="IPR012902">
    <property type="entry name" value="N_methyl_site"/>
</dbReference>
<dbReference type="Proteomes" id="UP000176409">
    <property type="component" value="Unassembled WGS sequence"/>
</dbReference>
<dbReference type="InterPro" id="IPR045584">
    <property type="entry name" value="Pilin-like"/>
</dbReference>
<evidence type="ECO:0000313" key="2">
    <source>
        <dbReference type="EMBL" id="OGG30728.1"/>
    </source>
</evidence>
<evidence type="ECO:0008006" key="4">
    <source>
        <dbReference type="Google" id="ProtNLM"/>
    </source>
</evidence>